<dbReference type="InterPro" id="IPR017452">
    <property type="entry name" value="GPCR_Rhodpsn_7TM"/>
</dbReference>
<dbReference type="SUPFAM" id="SSF81321">
    <property type="entry name" value="Family A G protein-coupled receptor-like"/>
    <property type="match status" value="1"/>
</dbReference>
<feature type="transmembrane region" description="Helical" evidence="5">
    <location>
        <begin position="48"/>
        <end position="67"/>
    </location>
</feature>
<sequence>MELFSSVIGSLYSILSLSIFCLNSLLLKTVLQHKEFKTGTYRIIKHMFVASLMQLPSFFIGGLMTIWQSTFNFYLERVLGVVVESTWFLYLGLSLTLAIDRLLIFATPNKKQLNAKITLGFLAASWLLWVFLVVIQSTPTLGYEYTHYYLWIFTQRSGALIMAYIEAYFDPIFLAMILLVYMLVLAFLVKMKALASNNTSSKAELRIFCAAMLSFLYELLFVCWTFWVPLMMPDQTMLMDISSNMLWIFDCGLFASVMLAFNKNLRQKLIETTRRSKKSTITVLSLARGQNRK</sequence>
<dbReference type="AlphaFoldDB" id="A0A4U5MKM0"/>
<feature type="transmembrane region" description="Helical" evidence="5">
    <location>
        <begin position="6"/>
        <end position="27"/>
    </location>
</feature>
<evidence type="ECO:0000313" key="8">
    <source>
        <dbReference type="Proteomes" id="UP000298663"/>
    </source>
</evidence>
<evidence type="ECO:0000259" key="6">
    <source>
        <dbReference type="PROSITE" id="PS50262"/>
    </source>
</evidence>
<feature type="transmembrane region" description="Helical" evidence="5">
    <location>
        <begin position="205"/>
        <end position="227"/>
    </location>
</feature>
<dbReference type="GO" id="GO:0016020">
    <property type="term" value="C:membrane"/>
    <property type="evidence" value="ECO:0007669"/>
    <property type="project" value="UniProtKB-SubCell"/>
</dbReference>
<reference evidence="7 8" key="2">
    <citation type="journal article" date="2019" name="G3 (Bethesda)">
        <title>Hybrid Assembly of the Genome of the Entomopathogenic Nematode Steinernema carpocapsae Identifies the X-Chromosome.</title>
        <authorList>
            <person name="Serra L."/>
            <person name="Macchietto M."/>
            <person name="Macias-Munoz A."/>
            <person name="McGill C.J."/>
            <person name="Rodriguez I.M."/>
            <person name="Rodriguez B."/>
            <person name="Murad R."/>
            <person name="Mortazavi A."/>
        </authorList>
    </citation>
    <scope>NUCLEOTIDE SEQUENCE [LARGE SCALE GENOMIC DNA]</scope>
    <source>
        <strain evidence="7 8">ALL</strain>
    </source>
</reference>
<organism evidence="7 8">
    <name type="scientific">Steinernema carpocapsae</name>
    <name type="common">Entomopathogenic nematode</name>
    <dbReference type="NCBI Taxonomy" id="34508"/>
    <lineage>
        <taxon>Eukaryota</taxon>
        <taxon>Metazoa</taxon>
        <taxon>Ecdysozoa</taxon>
        <taxon>Nematoda</taxon>
        <taxon>Chromadorea</taxon>
        <taxon>Rhabditida</taxon>
        <taxon>Tylenchina</taxon>
        <taxon>Panagrolaimomorpha</taxon>
        <taxon>Strongyloidoidea</taxon>
        <taxon>Steinernematidae</taxon>
        <taxon>Steinernema</taxon>
    </lineage>
</organism>
<comment type="subcellular location">
    <subcellularLocation>
        <location evidence="1">Membrane</location>
    </subcellularLocation>
</comment>
<dbReference type="EMBL" id="AZBU02000007">
    <property type="protein sequence ID" value="TKR69663.1"/>
    <property type="molecule type" value="Genomic_DNA"/>
</dbReference>
<feature type="transmembrane region" description="Helical" evidence="5">
    <location>
        <begin position="247"/>
        <end position="265"/>
    </location>
</feature>
<dbReference type="PANTHER" id="PTHR22718">
    <property type="entry name" value="SERPENTINE RECEPTOR, CLASS X"/>
    <property type="match status" value="1"/>
</dbReference>
<dbReference type="Proteomes" id="UP000298663">
    <property type="component" value="Unassembled WGS sequence"/>
</dbReference>
<feature type="transmembrane region" description="Helical" evidence="5">
    <location>
        <begin position="87"/>
        <end position="105"/>
    </location>
</feature>
<keyword evidence="2 5" id="KW-0812">Transmembrane</keyword>
<evidence type="ECO:0000256" key="3">
    <source>
        <dbReference type="ARBA" id="ARBA00022989"/>
    </source>
</evidence>
<protein>
    <recommendedName>
        <fullName evidence="6">G-protein coupled receptors family 1 profile domain-containing protein</fullName>
    </recommendedName>
</protein>
<keyword evidence="4 5" id="KW-0472">Membrane</keyword>
<evidence type="ECO:0000313" key="7">
    <source>
        <dbReference type="EMBL" id="TKR69663.1"/>
    </source>
</evidence>
<evidence type="ECO:0000256" key="5">
    <source>
        <dbReference type="SAM" id="Phobius"/>
    </source>
</evidence>
<accession>A0A4U5MKM0</accession>
<feature type="domain" description="G-protein coupled receptors family 1 profile" evidence="6">
    <location>
        <begin position="22"/>
        <end position="225"/>
    </location>
</feature>
<proteinExistence type="predicted"/>
<keyword evidence="3 5" id="KW-1133">Transmembrane helix</keyword>
<evidence type="ECO:0000256" key="4">
    <source>
        <dbReference type="ARBA" id="ARBA00023136"/>
    </source>
</evidence>
<dbReference type="PROSITE" id="PS50262">
    <property type="entry name" value="G_PROTEIN_RECEP_F1_2"/>
    <property type="match status" value="1"/>
</dbReference>
<evidence type="ECO:0000256" key="2">
    <source>
        <dbReference type="ARBA" id="ARBA00022692"/>
    </source>
</evidence>
<feature type="transmembrane region" description="Helical" evidence="5">
    <location>
        <begin position="117"/>
        <end position="135"/>
    </location>
</feature>
<comment type="caution">
    <text evidence="7">The sequence shown here is derived from an EMBL/GenBank/DDBJ whole genome shotgun (WGS) entry which is preliminary data.</text>
</comment>
<keyword evidence="8" id="KW-1185">Reference proteome</keyword>
<dbReference type="Gene3D" id="1.20.1070.10">
    <property type="entry name" value="Rhodopsin 7-helix transmembrane proteins"/>
    <property type="match status" value="1"/>
</dbReference>
<dbReference type="OrthoDB" id="10484549at2759"/>
<feature type="transmembrane region" description="Helical" evidence="5">
    <location>
        <begin position="172"/>
        <end position="193"/>
    </location>
</feature>
<evidence type="ECO:0000256" key="1">
    <source>
        <dbReference type="ARBA" id="ARBA00004370"/>
    </source>
</evidence>
<dbReference type="PANTHER" id="PTHR22718:SF11">
    <property type="entry name" value="7TM GPCR SERPENTINE RECEPTOR CLASS X (SRX) DOMAIN-CONTAINING PROTEIN"/>
    <property type="match status" value="1"/>
</dbReference>
<gene>
    <name evidence="7" type="ORF">L596_021794</name>
</gene>
<name>A0A4U5MKM0_STECR</name>
<reference evidence="7 8" key="1">
    <citation type="journal article" date="2015" name="Genome Biol.">
        <title>Comparative genomics of Steinernema reveals deeply conserved gene regulatory networks.</title>
        <authorList>
            <person name="Dillman A.R."/>
            <person name="Macchietto M."/>
            <person name="Porter C.F."/>
            <person name="Rogers A."/>
            <person name="Williams B."/>
            <person name="Antoshechkin I."/>
            <person name="Lee M.M."/>
            <person name="Goodwin Z."/>
            <person name="Lu X."/>
            <person name="Lewis E.E."/>
            <person name="Goodrich-Blair H."/>
            <person name="Stock S.P."/>
            <person name="Adams B.J."/>
            <person name="Sternberg P.W."/>
            <person name="Mortazavi A."/>
        </authorList>
    </citation>
    <scope>NUCLEOTIDE SEQUENCE [LARGE SCALE GENOMIC DNA]</scope>
    <source>
        <strain evidence="7 8">ALL</strain>
    </source>
</reference>